<sequence length="251" mass="28053">MAFLTYLDDFVRPSSSFRQSLMALAIVYCTVCVLIFPIWVSAMTGYQAEHKPFESETKIAMNSATICGYFVCDRLDNLVDCVERSQNKGALTEVVYNPSIIGQTQEGPDGQLSRLSGFSDHSNDDLYFFLDGAKEPTSQTDMLDLGLCQPAVQHPNCEWGFSTLFTLIFLGVTFLILATLYLIWIDILRLGYEDNVEKIFGPSRSAFTRMFDENAFLGDRAVTIQLSSPTRSFAGQGWKAKARDASADCRM</sequence>
<feature type="transmembrane region" description="Helical" evidence="1">
    <location>
        <begin position="159"/>
        <end position="184"/>
    </location>
</feature>
<accession>A0A139I3V1</accession>
<feature type="transmembrane region" description="Helical" evidence="1">
    <location>
        <begin position="21"/>
        <end position="40"/>
    </location>
</feature>
<comment type="caution">
    <text evidence="2">The sequence shown here is derived from an EMBL/GenBank/DDBJ whole genome shotgun (WGS) entry which is preliminary data.</text>
</comment>
<dbReference type="EMBL" id="LFZO01000347">
    <property type="protein sequence ID" value="KXT09388.1"/>
    <property type="molecule type" value="Genomic_DNA"/>
</dbReference>
<reference evidence="2 3" key="1">
    <citation type="submission" date="2015-07" db="EMBL/GenBank/DDBJ databases">
        <title>Comparative genomics of the Sigatoka disease complex on banana suggests a link between parallel evolutionary changes in Pseudocercospora fijiensis and Pseudocercospora eumusae and increased virulence on the banana host.</title>
        <authorList>
            <person name="Chang T.-C."/>
            <person name="Salvucci A."/>
            <person name="Crous P.W."/>
            <person name="Stergiopoulos I."/>
        </authorList>
    </citation>
    <scope>NUCLEOTIDE SEQUENCE [LARGE SCALE GENOMIC DNA]</scope>
    <source>
        <strain evidence="2 3">CBS 116634</strain>
    </source>
</reference>
<keyword evidence="1" id="KW-0812">Transmembrane</keyword>
<organism evidence="2 3">
    <name type="scientific">Pseudocercospora musae</name>
    <dbReference type="NCBI Taxonomy" id="113226"/>
    <lineage>
        <taxon>Eukaryota</taxon>
        <taxon>Fungi</taxon>
        <taxon>Dikarya</taxon>
        <taxon>Ascomycota</taxon>
        <taxon>Pezizomycotina</taxon>
        <taxon>Dothideomycetes</taxon>
        <taxon>Dothideomycetidae</taxon>
        <taxon>Mycosphaerellales</taxon>
        <taxon>Mycosphaerellaceae</taxon>
        <taxon>Pseudocercospora</taxon>
    </lineage>
</organism>
<keyword evidence="1" id="KW-1133">Transmembrane helix</keyword>
<protein>
    <submittedName>
        <fullName evidence="2">Uncharacterized protein</fullName>
    </submittedName>
</protein>
<evidence type="ECO:0000256" key="1">
    <source>
        <dbReference type="SAM" id="Phobius"/>
    </source>
</evidence>
<proteinExistence type="predicted"/>
<name>A0A139I3V1_9PEZI</name>
<evidence type="ECO:0000313" key="2">
    <source>
        <dbReference type="EMBL" id="KXT09388.1"/>
    </source>
</evidence>
<dbReference type="Proteomes" id="UP000073492">
    <property type="component" value="Unassembled WGS sequence"/>
</dbReference>
<keyword evidence="1" id="KW-0472">Membrane</keyword>
<dbReference type="AlphaFoldDB" id="A0A139I3V1"/>
<evidence type="ECO:0000313" key="3">
    <source>
        <dbReference type="Proteomes" id="UP000073492"/>
    </source>
</evidence>
<dbReference type="OrthoDB" id="3903561at2759"/>
<gene>
    <name evidence="2" type="ORF">AC579_4893</name>
</gene>
<keyword evidence="3" id="KW-1185">Reference proteome</keyword>